<evidence type="ECO:0000313" key="1">
    <source>
        <dbReference type="EMBL" id="AND38188.1"/>
    </source>
</evidence>
<sequence length="61" mass="7465">MIYIRVSIIGESVIFLSIKQSFDCFMELGWHHDHTRPYVWEECGLFFITKNQEELKWKQKK</sequence>
<name>A0A160M861_9BACI</name>
<dbReference type="KEGG" id="bon:A361_03300"/>
<proteinExistence type="predicted"/>
<dbReference type="STRING" id="1196031.A361_03300"/>
<reference evidence="1 2" key="1">
    <citation type="submission" date="2016-04" db="EMBL/GenBank/DDBJ databases">
        <title>Complete genome sequence of Bacillus oceanisediminis strain 2691.</title>
        <authorList>
            <person name="Jeong H."/>
            <person name="Kim H.J."/>
            <person name="Lee D.-W."/>
        </authorList>
    </citation>
    <scope>NUCLEOTIDE SEQUENCE [LARGE SCALE GENOMIC DNA]</scope>
    <source>
        <strain evidence="1 2">2691</strain>
    </source>
</reference>
<dbReference type="AlphaFoldDB" id="A0A160M861"/>
<accession>A0A160M861</accession>
<dbReference type="Proteomes" id="UP000077856">
    <property type="component" value="Chromosome"/>
</dbReference>
<protein>
    <submittedName>
        <fullName evidence="1">Uncharacterized protein</fullName>
    </submittedName>
</protein>
<organism evidence="1 2">
    <name type="scientific">Cytobacillus oceanisediminis 2691</name>
    <dbReference type="NCBI Taxonomy" id="1196031"/>
    <lineage>
        <taxon>Bacteria</taxon>
        <taxon>Bacillati</taxon>
        <taxon>Bacillota</taxon>
        <taxon>Bacilli</taxon>
        <taxon>Bacillales</taxon>
        <taxon>Bacillaceae</taxon>
        <taxon>Cytobacillus</taxon>
    </lineage>
</organism>
<evidence type="ECO:0000313" key="2">
    <source>
        <dbReference type="Proteomes" id="UP000077856"/>
    </source>
</evidence>
<dbReference type="EMBL" id="CP015506">
    <property type="protein sequence ID" value="AND38188.1"/>
    <property type="molecule type" value="Genomic_DNA"/>
</dbReference>
<gene>
    <name evidence="1" type="ORF">A361_03300</name>
</gene>